<evidence type="ECO:0000256" key="14">
    <source>
        <dbReference type="HAMAP-Rule" id="MF_01006"/>
    </source>
</evidence>
<evidence type="ECO:0000256" key="7">
    <source>
        <dbReference type="ARBA" id="ARBA00022801"/>
    </source>
</evidence>
<keyword evidence="6 14" id="KW-0812">Transmembrane</keyword>
<keyword evidence="14" id="KW-0573">Peptidoglycan synthesis</keyword>
<evidence type="ECO:0000256" key="10">
    <source>
        <dbReference type="ARBA" id="ARBA00023251"/>
    </source>
</evidence>
<evidence type="ECO:0000256" key="8">
    <source>
        <dbReference type="ARBA" id="ARBA00022989"/>
    </source>
</evidence>
<comment type="subcellular location">
    <subcellularLocation>
        <location evidence="1 14">Cell membrane</location>
        <topology evidence="1 14">Multi-pass membrane protein</topology>
    </subcellularLocation>
</comment>
<keyword evidence="14" id="KW-0133">Cell shape</keyword>
<keyword evidence="5 14" id="KW-1003">Cell membrane</keyword>
<sequence>MEIWHAVVLGVVEGITEFLPISSTGHLILAEHFLGVGDTAFAKSFTIAIQLGAILAVIALYGKTLLRDRAVLTRIMTAFIPTALIGFALYKTIKGFLGNETLVLWMLALGGVLMILFEKTHREERAAAHEIATVPYRVAFLIGCFQALAVVPGVSRSAATIIGGLLLGVSRVAIVEFSFLLAIPTMLAATGYDILKSGTLFAGADWGVLAAGFITAFVVALGAVKFLLAFIKQHTFIPFGIYRIILAVVLAFIII</sequence>
<dbReference type="HAMAP" id="MF_01006">
    <property type="entry name" value="Undec_diphosphatase"/>
    <property type="match status" value="1"/>
</dbReference>
<evidence type="ECO:0000256" key="2">
    <source>
        <dbReference type="ARBA" id="ARBA00010621"/>
    </source>
</evidence>
<evidence type="ECO:0000256" key="9">
    <source>
        <dbReference type="ARBA" id="ARBA00023136"/>
    </source>
</evidence>
<accession>A0A1G2SN69</accession>
<comment type="miscellaneous">
    <text evidence="14">Bacitracin is thought to be involved in the inhibition of peptidoglycan synthesis by sequestering undecaprenyl diphosphate, thereby reducing the pool of lipid carrier available.</text>
</comment>
<evidence type="ECO:0000256" key="11">
    <source>
        <dbReference type="ARBA" id="ARBA00032707"/>
    </source>
</evidence>
<feature type="transmembrane region" description="Helical" evidence="14">
    <location>
        <begin position="236"/>
        <end position="254"/>
    </location>
</feature>
<feature type="transmembrane region" description="Helical" evidence="14">
    <location>
        <begin position="138"/>
        <end position="167"/>
    </location>
</feature>
<proteinExistence type="inferred from homology"/>
<evidence type="ECO:0000256" key="6">
    <source>
        <dbReference type="ARBA" id="ARBA00022692"/>
    </source>
</evidence>
<keyword evidence="8 14" id="KW-1133">Transmembrane helix</keyword>
<feature type="transmembrane region" description="Helical" evidence="14">
    <location>
        <begin position="207"/>
        <end position="230"/>
    </location>
</feature>
<dbReference type="GO" id="GO:0005886">
    <property type="term" value="C:plasma membrane"/>
    <property type="evidence" value="ECO:0007669"/>
    <property type="project" value="UniProtKB-SubCell"/>
</dbReference>
<evidence type="ECO:0000256" key="3">
    <source>
        <dbReference type="ARBA" id="ARBA00012374"/>
    </source>
</evidence>
<feature type="transmembrane region" description="Helical" evidence="14">
    <location>
        <begin position="96"/>
        <end position="117"/>
    </location>
</feature>
<dbReference type="GO" id="GO:0050380">
    <property type="term" value="F:undecaprenyl-diphosphatase activity"/>
    <property type="evidence" value="ECO:0007669"/>
    <property type="project" value="UniProtKB-UniRule"/>
</dbReference>
<dbReference type="PANTHER" id="PTHR30622">
    <property type="entry name" value="UNDECAPRENYL-DIPHOSPHATASE"/>
    <property type="match status" value="1"/>
</dbReference>
<evidence type="ECO:0000256" key="13">
    <source>
        <dbReference type="ARBA" id="ARBA00047594"/>
    </source>
</evidence>
<evidence type="ECO:0000313" key="15">
    <source>
        <dbReference type="EMBL" id="OHA86252.1"/>
    </source>
</evidence>
<keyword evidence="9 14" id="KW-0472">Membrane</keyword>
<dbReference type="EMBL" id="MHUZ01000005">
    <property type="protein sequence ID" value="OHA86252.1"/>
    <property type="molecule type" value="Genomic_DNA"/>
</dbReference>
<keyword evidence="14" id="KW-0961">Cell wall biogenesis/degradation</keyword>
<dbReference type="InterPro" id="IPR003824">
    <property type="entry name" value="UppP"/>
</dbReference>
<comment type="catalytic activity">
    <reaction evidence="13 14">
        <text>di-trans,octa-cis-undecaprenyl diphosphate + H2O = di-trans,octa-cis-undecaprenyl phosphate + phosphate + H(+)</text>
        <dbReference type="Rhea" id="RHEA:28094"/>
        <dbReference type="ChEBI" id="CHEBI:15377"/>
        <dbReference type="ChEBI" id="CHEBI:15378"/>
        <dbReference type="ChEBI" id="CHEBI:43474"/>
        <dbReference type="ChEBI" id="CHEBI:58405"/>
        <dbReference type="ChEBI" id="CHEBI:60392"/>
        <dbReference type="EC" id="3.6.1.27"/>
    </reaction>
</comment>
<reference evidence="15 16" key="1">
    <citation type="journal article" date="2016" name="Nat. Commun.">
        <title>Thousands of microbial genomes shed light on interconnected biogeochemical processes in an aquifer system.</title>
        <authorList>
            <person name="Anantharaman K."/>
            <person name="Brown C.T."/>
            <person name="Hug L.A."/>
            <person name="Sharon I."/>
            <person name="Castelle C.J."/>
            <person name="Probst A.J."/>
            <person name="Thomas B.C."/>
            <person name="Singh A."/>
            <person name="Wilkins M.J."/>
            <person name="Karaoz U."/>
            <person name="Brodie E.L."/>
            <person name="Williams K.H."/>
            <person name="Hubbard S.S."/>
            <person name="Banfield J.F."/>
        </authorList>
    </citation>
    <scope>NUCLEOTIDE SEQUENCE [LARGE SCALE GENOMIC DNA]</scope>
</reference>
<comment type="similarity">
    <text evidence="2 14">Belongs to the UppP family.</text>
</comment>
<dbReference type="GO" id="GO:0008360">
    <property type="term" value="P:regulation of cell shape"/>
    <property type="evidence" value="ECO:0007669"/>
    <property type="project" value="UniProtKB-KW"/>
</dbReference>
<dbReference type="Pfam" id="PF02673">
    <property type="entry name" value="BacA"/>
    <property type="match status" value="1"/>
</dbReference>
<dbReference type="STRING" id="1802730.A2591_01660"/>
<dbReference type="GO" id="GO:0071555">
    <property type="term" value="P:cell wall organization"/>
    <property type="evidence" value="ECO:0007669"/>
    <property type="project" value="UniProtKB-KW"/>
</dbReference>
<dbReference type="NCBIfam" id="NF001390">
    <property type="entry name" value="PRK00281.1-4"/>
    <property type="match status" value="1"/>
</dbReference>
<comment type="caution">
    <text evidence="15">The sequence shown here is derived from an EMBL/GenBank/DDBJ whole genome shotgun (WGS) entry which is preliminary data.</text>
</comment>
<evidence type="ECO:0000256" key="12">
    <source>
        <dbReference type="ARBA" id="ARBA00032932"/>
    </source>
</evidence>
<organism evidence="15 16">
    <name type="scientific">Candidatus Yonathbacteria bacterium RIFOXYD1_FULL_52_36</name>
    <dbReference type="NCBI Taxonomy" id="1802730"/>
    <lineage>
        <taxon>Bacteria</taxon>
        <taxon>Candidatus Yonathiibacteriota</taxon>
    </lineage>
</organism>
<name>A0A1G2SN69_9BACT</name>
<dbReference type="EC" id="3.6.1.27" evidence="3 14"/>
<feature type="transmembrane region" description="Helical" evidence="14">
    <location>
        <begin position="40"/>
        <end position="62"/>
    </location>
</feature>
<evidence type="ECO:0000256" key="1">
    <source>
        <dbReference type="ARBA" id="ARBA00004651"/>
    </source>
</evidence>
<keyword evidence="10 14" id="KW-0046">Antibiotic resistance</keyword>
<dbReference type="GO" id="GO:0046677">
    <property type="term" value="P:response to antibiotic"/>
    <property type="evidence" value="ECO:0007669"/>
    <property type="project" value="UniProtKB-UniRule"/>
</dbReference>
<dbReference type="NCBIfam" id="TIGR00753">
    <property type="entry name" value="undec_PP_bacA"/>
    <property type="match status" value="1"/>
</dbReference>
<evidence type="ECO:0000256" key="4">
    <source>
        <dbReference type="ARBA" id="ARBA00021581"/>
    </source>
</evidence>
<dbReference type="AlphaFoldDB" id="A0A1G2SN69"/>
<protein>
    <recommendedName>
        <fullName evidence="4 14">Undecaprenyl-diphosphatase</fullName>
        <ecNumber evidence="3 14">3.6.1.27</ecNumber>
    </recommendedName>
    <alternativeName>
        <fullName evidence="12 14">Bacitracin resistance protein</fullName>
    </alternativeName>
    <alternativeName>
        <fullName evidence="11 14">Undecaprenyl pyrophosphate phosphatase</fullName>
    </alternativeName>
</protein>
<dbReference type="Proteomes" id="UP000178168">
    <property type="component" value="Unassembled WGS sequence"/>
</dbReference>
<comment type="function">
    <text evidence="14">Catalyzes the dephosphorylation of undecaprenyl diphosphate (UPP). Confers resistance to bacitracin.</text>
</comment>
<evidence type="ECO:0000313" key="16">
    <source>
        <dbReference type="Proteomes" id="UP000178168"/>
    </source>
</evidence>
<dbReference type="GO" id="GO:0009252">
    <property type="term" value="P:peptidoglycan biosynthetic process"/>
    <property type="evidence" value="ECO:0007669"/>
    <property type="project" value="UniProtKB-KW"/>
</dbReference>
<keyword evidence="7 14" id="KW-0378">Hydrolase</keyword>
<dbReference type="PANTHER" id="PTHR30622:SF3">
    <property type="entry name" value="UNDECAPRENYL-DIPHOSPHATASE"/>
    <property type="match status" value="1"/>
</dbReference>
<evidence type="ECO:0000256" key="5">
    <source>
        <dbReference type="ARBA" id="ARBA00022475"/>
    </source>
</evidence>
<gene>
    <name evidence="14" type="primary">uppP</name>
    <name evidence="15" type="ORF">A2591_01660</name>
</gene>